<sequence length="134" mass="16645">MLSKFKIITDEISKTIIIDKDLFLFKLDKEKLIHQNDSMIEYDKHFIFNHTFLEYQYRENIKHQWRSITFRISKEVIEEFIRFINLILKKINEREINIESFSKEFKYIENNFPYFFGYKKGEDYFVDFAEKQIN</sequence>
<dbReference type="AlphaFoldDB" id="A0A4R5C9Q9"/>
<accession>A0A4R5C9Q9</accession>
<keyword evidence="2" id="KW-1185">Reference proteome</keyword>
<dbReference type="RefSeq" id="WP_132005806.1">
    <property type="nucleotide sequence ID" value="NZ_SMFK01000006.1"/>
</dbReference>
<gene>
    <name evidence="1" type="ORF">E0F76_11375</name>
</gene>
<dbReference type="EMBL" id="SMFK01000006">
    <property type="protein sequence ID" value="TDD96598.1"/>
    <property type="molecule type" value="Genomic_DNA"/>
</dbReference>
<protein>
    <submittedName>
        <fullName evidence="1">Uncharacterized protein</fullName>
    </submittedName>
</protein>
<dbReference type="Proteomes" id="UP000295479">
    <property type="component" value="Unassembled WGS sequence"/>
</dbReference>
<name>A0A4R5C9Q9_9FLAO</name>
<comment type="caution">
    <text evidence="1">The sequence shown here is derived from an EMBL/GenBank/DDBJ whole genome shotgun (WGS) entry which is preliminary data.</text>
</comment>
<evidence type="ECO:0000313" key="1">
    <source>
        <dbReference type="EMBL" id="TDD96598.1"/>
    </source>
</evidence>
<organism evidence="1 2">
    <name type="scientific">Flavobacterium cellulosilyticum</name>
    <dbReference type="NCBI Taxonomy" id="2541731"/>
    <lineage>
        <taxon>Bacteria</taxon>
        <taxon>Pseudomonadati</taxon>
        <taxon>Bacteroidota</taxon>
        <taxon>Flavobacteriia</taxon>
        <taxon>Flavobacteriales</taxon>
        <taxon>Flavobacteriaceae</taxon>
        <taxon>Flavobacterium</taxon>
    </lineage>
</organism>
<proteinExistence type="predicted"/>
<reference evidence="1 2" key="1">
    <citation type="submission" date="2019-03" db="EMBL/GenBank/DDBJ databases">
        <title>Flavobacterium AR-3-4 sp. nov. isolated from arctic soil.</title>
        <authorList>
            <person name="Chaudhary D.K."/>
        </authorList>
    </citation>
    <scope>NUCLEOTIDE SEQUENCE [LARGE SCALE GENOMIC DNA]</scope>
    <source>
        <strain evidence="1 2">AR-3-4</strain>
    </source>
</reference>
<evidence type="ECO:0000313" key="2">
    <source>
        <dbReference type="Proteomes" id="UP000295479"/>
    </source>
</evidence>